<evidence type="ECO:0000256" key="1">
    <source>
        <dbReference type="ARBA" id="ARBA00022475"/>
    </source>
</evidence>
<dbReference type="GO" id="GO:0005886">
    <property type="term" value="C:plasma membrane"/>
    <property type="evidence" value="ECO:0007669"/>
    <property type="project" value="TreeGrafter"/>
</dbReference>
<dbReference type="EMBL" id="CP065989">
    <property type="protein sequence ID" value="QQB13845.1"/>
    <property type="molecule type" value="Genomic_DNA"/>
</dbReference>
<dbReference type="PANTHER" id="PTHR37820">
    <property type="entry name" value="CELL DIVISION PROTEIN DIVIB"/>
    <property type="match status" value="1"/>
</dbReference>
<evidence type="ECO:0000256" key="2">
    <source>
        <dbReference type="ARBA" id="ARBA00022618"/>
    </source>
</evidence>
<gene>
    <name evidence="8" type="ORF">I6H47_13790</name>
</gene>
<evidence type="ECO:0000313" key="8">
    <source>
        <dbReference type="EMBL" id="QQB13845.1"/>
    </source>
</evidence>
<feature type="domain" description="POTRA" evidence="7">
    <location>
        <begin position="55"/>
        <end position="124"/>
    </location>
</feature>
<evidence type="ECO:0000256" key="5">
    <source>
        <dbReference type="ARBA" id="ARBA00023306"/>
    </source>
</evidence>
<evidence type="ECO:0000259" key="7">
    <source>
        <dbReference type="Pfam" id="PF08478"/>
    </source>
</evidence>
<keyword evidence="3 6" id="KW-0812">Transmembrane</keyword>
<evidence type="ECO:0000313" key="9">
    <source>
        <dbReference type="Proteomes" id="UP000595374"/>
    </source>
</evidence>
<dbReference type="PANTHER" id="PTHR37820:SF1">
    <property type="entry name" value="CELL DIVISION PROTEIN FTSQ"/>
    <property type="match status" value="1"/>
</dbReference>
<name>A0A7T3ZY64_9MICO</name>
<feature type="transmembrane region" description="Helical" evidence="6">
    <location>
        <begin position="32"/>
        <end position="50"/>
    </location>
</feature>
<dbReference type="InterPro" id="IPR050487">
    <property type="entry name" value="FtsQ_DivIB"/>
</dbReference>
<accession>A0A7T3ZY64</accession>
<keyword evidence="5" id="KW-0131">Cell cycle</keyword>
<dbReference type="RefSeq" id="WP_198499000.1">
    <property type="nucleotide sequence ID" value="NZ_CP065989.1"/>
</dbReference>
<evidence type="ECO:0000256" key="3">
    <source>
        <dbReference type="ARBA" id="ARBA00022692"/>
    </source>
</evidence>
<evidence type="ECO:0000256" key="4">
    <source>
        <dbReference type="ARBA" id="ARBA00022989"/>
    </source>
</evidence>
<keyword evidence="2" id="KW-0132">Cell division</keyword>
<dbReference type="Pfam" id="PF08478">
    <property type="entry name" value="POTRA_1"/>
    <property type="match status" value="1"/>
</dbReference>
<dbReference type="GO" id="GO:0051301">
    <property type="term" value="P:cell division"/>
    <property type="evidence" value="ECO:0007669"/>
    <property type="project" value="UniProtKB-KW"/>
</dbReference>
<keyword evidence="1" id="KW-1003">Cell membrane</keyword>
<keyword evidence="6" id="KW-0472">Membrane</keyword>
<evidence type="ECO:0000256" key="6">
    <source>
        <dbReference type="SAM" id="Phobius"/>
    </source>
</evidence>
<protein>
    <submittedName>
        <fullName evidence="8">FtsQ-type POTRA domain-containing protein</fullName>
    </submittedName>
</protein>
<keyword evidence="4 6" id="KW-1133">Transmembrane helix</keyword>
<proteinExistence type="predicted"/>
<dbReference type="AlphaFoldDB" id="A0A7T3ZY64"/>
<sequence>MPLAPPRVGDDSTADLTGIIRARRRKVWAKRLTAIGIVVAVLALAAVAWFSPVLALSTVEVEDTELVTGAQVSDFVLTEHGGTPLPQLRPGTIETEVETQFPRAEDASVHYAGPRSLRITITDRTPVVAISSAGGFVLYDAEAVDLGSVDTAPEGLTVLEADAPDEETVSAVIRFMSTLGADLRGSLTTVRADREQGLSGTIDTGDTEASVVFGDSEDASLKMRTALQLAAEGRTEIDVSVPSVPVTD</sequence>
<dbReference type="Proteomes" id="UP000595374">
    <property type="component" value="Chromosome"/>
</dbReference>
<organism evidence="8 9">
    <name type="scientific">Brevibacterium casei</name>
    <dbReference type="NCBI Taxonomy" id="33889"/>
    <lineage>
        <taxon>Bacteria</taxon>
        <taxon>Bacillati</taxon>
        <taxon>Actinomycetota</taxon>
        <taxon>Actinomycetes</taxon>
        <taxon>Micrococcales</taxon>
        <taxon>Brevibacteriaceae</taxon>
        <taxon>Brevibacterium</taxon>
    </lineage>
</organism>
<reference evidence="8 9" key="1">
    <citation type="submission" date="2020-12" db="EMBL/GenBank/DDBJ databases">
        <title>FDA dAtabase for Regulatory Grade micrObial Sequences (FDA-ARGOS): Supporting development and validation of Infectious Disease Dx tests.</title>
        <authorList>
            <person name="Sproer C."/>
            <person name="Gronow S."/>
            <person name="Severitt S."/>
            <person name="Schroder I."/>
            <person name="Tallon L."/>
            <person name="Sadzewicz L."/>
            <person name="Zhao X."/>
            <person name="Boylan J."/>
            <person name="Ott S."/>
            <person name="Bowen H."/>
            <person name="Vavikolanu K."/>
            <person name="Mehta A."/>
            <person name="Aluvathingal J."/>
            <person name="Nadendla S."/>
            <person name="Lowell S."/>
            <person name="Myers T."/>
            <person name="Yan Y."/>
            <person name="Sichtig H."/>
        </authorList>
    </citation>
    <scope>NUCLEOTIDE SEQUENCE [LARGE SCALE GENOMIC DNA]</scope>
    <source>
        <strain evidence="8 9">FDAARGOS_990</strain>
    </source>
</reference>
<dbReference type="InterPro" id="IPR013685">
    <property type="entry name" value="POTRA_FtsQ_type"/>
</dbReference>